<gene>
    <name evidence="10" type="ORF">CANCADRAFT_885</name>
</gene>
<comment type="subcellular location">
    <subcellularLocation>
        <location evidence="2 9">Mitochondrion inner membrane</location>
        <topology evidence="2 9">Single-pass membrane protein</topology>
    </subcellularLocation>
</comment>
<dbReference type="GO" id="GO:0140260">
    <property type="term" value="F:mitochondrial proton-transporting ATP synthase complex binding"/>
    <property type="evidence" value="ECO:0007669"/>
    <property type="project" value="EnsemblFungi"/>
</dbReference>
<keyword evidence="6 9" id="KW-1133">Transmembrane helix</keyword>
<dbReference type="Proteomes" id="UP000095023">
    <property type="component" value="Unassembled WGS sequence"/>
</dbReference>
<reference evidence="11" key="1">
    <citation type="submission" date="2016-02" db="EMBL/GenBank/DDBJ databases">
        <title>Comparative genomics of biotechnologically important yeasts.</title>
        <authorList>
            <consortium name="DOE Joint Genome Institute"/>
            <person name="Riley R."/>
            <person name="Haridas S."/>
            <person name="Wolfe K.H."/>
            <person name="Lopes M.R."/>
            <person name="Hittinger C.T."/>
            <person name="Goker M."/>
            <person name="Salamov A."/>
            <person name="Wisecaver J."/>
            <person name="Long T.M."/>
            <person name="Aerts A.L."/>
            <person name="Barry K."/>
            <person name="Choi C."/>
            <person name="Clum A."/>
            <person name="Coughlan A.Y."/>
            <person name="Deshpande S."/>
            <person name="Douglass A.P."/>
            <person name="Hanson S.J."/>
            <person name="Klenk H.-P."/>
            <person name="Labutti K."/>
            <person name="Lapidus A."/>
            <person name="Lindquist E."/>
            <person name="Lipzen A."/>
            <person name="Meier-Kolthoff J.P."/>
            <person name="Ohm R.A."/>
            <person name="Otillar R.P."/>
            <person name="Pangilinan J."/>
            <person name="Peng Y."/>
            <person name="Rokas A."/>
            <person name="Rosa C.A."/>
            <person name="Scheuner C."/>
            <person name="Sibirny A.A."/>
            <person name="Slot J.C."/>
            <person name="Stielow J.B."/>
            <person name="Sun H."/>
            <person name="Kurtzman C.P."/>
            <person name="Blackwell M."/>
            <person name="Jeffries T.W."/>
            <person name="Grigoriev I.V."/>
        </authorList>
    </citation>
    <scope>NUCLEOTIDE SEQUENCE [LARGE SCALE GENOMIC DNA]</scope>
    <source>
        <strain evidence="11">NRRL Y-17796</strain>
    </source>
</reference>
<dbReference type="Pfam" id="PF04418">
    <property type="entry name" value="DUF543"/>
    <property type="match status" value="1"/>
</dbReference>
<sequence>MTETATAAKVQPTGSAAILNDKWDVVISNALVKTSIGFGTGVLLSVVLFKRRAWPVWLATGFGLGRGYAEGDAIFRTPAGLRVSRS</sequence>
<protein>
    <recommendedName>
        <fullName evidence="9">MICOS complex subunit MIC10</fullName>
    </recommendedName>
</protein>
<evidence type="ECO:0000256" key="4">
    <source>
        <dbReference type="ARBA" id="ARBA00022692"/>
    </source>
</evidence>
<keyword evidence="8 9" id="KW-0472">Membrane</keyword>
<dbReference type="InterPro" id="IPR007512">
    <property type="entry name" value="Mic10"/>
</dbReference>
<keyword evidence="5 9" id="KW-0999">Mitochondrion inner membrane</keyword>
<proteinExistence type="inferred from homology"/>
<dbReference type="PANTHER" id="PTHR21304">
    <property type="entry name" value="MICOS COMPLEX SUBUNIT MIC10"/>
    <property type="match status" value="1"/>
</dbReference>
<evidence type="ECO:0000313" key="11">
    <source>
        <dbReference type="Proteomes" id="UP000095023"/>
    </source>
</evidence>
<comment type="similarity">
    <text evidence="3 9">Belongs to the MICOS complex subunit Mic10 family.</text>
</comment>
<evidence type="ECO:0000256" key="5">
    <source>
        <dbReference type="ARBA" id="ARBA00022792"/>
    </source>
</evidence>
<feature type="transmembrane region" description="Helical" evidence="9">
    <location>
        <begin position="30"/>
        <end position="49"/>
    </location>
</feature>
<name>A0A1E4TKL4_9ASCO</name>
<dbReference type="AlphaFoldDB" id="A0A1E4TKL4"/>
<comment type="function">
    <text evidence="1 9">Component of the MICOS complex, a large protein complex of the mitochondrial inner membrane that plays crucial roles in the maintenance of crista junctions, inner membrane architecture, and formation of contact sites to the outer membrane.</text>
</comment>
<evidence type="ECO:0000256" key="9">
    <source>
        <dbReference type="RuleBase" id="RU363011"/>
    </source>
</evidence>
<keyword evidence="7 9" id="KW-0496">Mitochondrion</keyword>
<keyword evidence="11" id="KW-1185">Reference proteome</keyword>
<dbReference type="GO" id="GO:0061617">
    <property type="term" value="C:MICOS complex"/>
    <property type="evidence" value="ECO:0007669"/>
    <property type="project" value="UniProtKB-UniRule"/>
</dbReference>
<dbReference type="EMBL" id="KV453841">
    <property type="protein sequence ID" value="ODV92301.1"/>
    <property type="molecule type" value="Genomic_DNA"/>
</dbReference>
<evidence type="ECO:0000313" key="10">
    <source>
        <dbReference type="EMBL" id="ODV92301.1"/>
    </source>
</evidence>
<dbReference type="GO" id="GO:0042407">
    <property type="term" value="P:cristae formation"/>
    <property type="evidence" value="ECO:0007669"/>
    <property type="project" value="EnsemblFungi"/>
</dbReference>
<evidence type="ECO:0000256" key="7">
    <source>
        <dbReference type="ARBA" id="ARBA00023128"/>
    </source>
</evidence>
<dbReference type="PANTHER" id="PTHR21304:SF0">
    <property type="entry name" value="MICOS COMPLEX SUBUNIT MIC10"/>
    <property type="match status" value="1"/>
</dbReference>
<accession>A0A1E4TKL4</accession>
<evidence type="ECO:0000256" key="1">
    <source>
        <dbReference type="ARBA" id="ARBA00002689"/>
    </source>
</evidence>
<keyword evidence="4 9" id="KW-0812">Transmembrane</keyword>
<dbReference type="GO" id="GO:0044284">
    <property type="term" value="C:mitochondrial crista junction"/>
    <property type="evidence" value="ECO:0007669"/>
    <property type="project" value="EnsemblFungi"/>
</dbReference>
<evidence type="ECO:0000256" key="2">
    <source>
        <dbReference type="ARBA" id="ARBA00004434"/>
    </source>
</evidence>
<dbReference type="OrthoDB" id="1916310at2759"/>
<evidence type="ECO:0000256" key="8">
    <source>
        <dbReference type="ARBA" id="ARBA00023136"/>
    </source>
</evidence>
<dbReference type="GO" id="GO:0097753">
    <property type="term" value="P:membrane bending"/>
    <property type="evidence" value="ECO:0007669"/>
    <property type="project" value="EnsemblFungi"/>
</dbReference>
<evidence type="ECO:0000256" key="6">
    <source>
        <dbReference type="ARBA" id="ARBA00022989"/>
    </source>
</evidence>
<organism evidence="10 11">
    <name type="scientific">Tortispora caseinolytica NRRL Y-17796</name>
    <dbReference type="NCBI Taxonomy" id="767744"/>
    <lineage>
        <taxon>Eukaryota</taxon>
        <taxon>Fungi</taxon>
        <taxon>Dikarya</taxon>
        <taxon>Ascomycota</taxon>
        <taxon>Saccharomycotina</taxon>
        <taxon>Trigonopsidomycetes</taxon>
        <taxon>Trigonopsidales</taxon>
        <taxon>Trigonopsidaceae</taxon>
        <taxon>Tortispora</taxon>
    </lineage>
</organism>
<comment type="subunit">
    <text evidence="9">Component of the mitochondrial contact site and cristae organizing system (MICOS) complex.</text>
</comment>
<evidence type="ECO:0000256" key="3">
    <source>
        <dbReference type="ARBA" id="ARBA00006792"/>
    </source>
</evidence>